<keyword evidence="2" id="KW-0732">Signal</keyword>
<feature type="domain" description="Pyrrolo-quinoline quinone repeat" evidence="3">
    <location>
        <begin position="433"/>
        <end position="563"/>
    </location>
</feature>
<dbReference type="OrthoDB" id="242013at2"/>
<dbReference type="PANTHER" id="PTHR34512:SF30">
    <property type="entry name" value="OUTER MEMBRANE PROTEIN ASSEMBLY FACTOR BAMB"/>
    <property type="match status" value="1"/>
</dbReference>
<dbReference type="InterPro" id="IPR011047">
    <property type="entry name" value="Quinoprotein_ADH-like_sf"/>
</dbReference>
<dbReference type="SUPFAM" id="SSF50998">
    <property type="entry name" value="Quinoprotein alcohol dehydrogenase-like"/>
    <property type="match status" value="2"/>
</dbReference>
<feature type="domain" description="Pyrrolo-quinoline quinone repeat" evidence="3">
    <location>
        <begin position="1159"/>
        <end position="1233"/>
    </location>
</feature>
<accession>A0A518DWS4</accession>
<dbReference type="PANTHER" id="PTHR34512">
    <property type="entry name" value="CELL SURFACE PROTEIN"/>
    <property type="match status" value="1"/>
</dbReference>
<dbReference type="InterPro" id="IPR018391">
    <property type="entry name" value="PQQ_b-propeller_rpt"/>
</dbReference>
<feature type="compositionally biased region" description="Basic and acidic residues" evidence="1">
    <location>
        <begin position="371"/>
        <end position="384"/>
    </location>
</feature>
<gene>
    <name evidence="4" type="ORF">Pla8534_41010</name>
</gene>
<proteinExistence type="predicted"/>
<reference evidence="4 5" key="1">
    <citation type="submission" date="2019-02" db="EMBL/GenBank/DDBJ databases">
        <title>Deep-cultivation of Planctomycetes and their phenomic and genomic characterization uncovers novel biology.</title>
        <authorList>
            <person name="Wiegand S."/>
            <person name="Jogler M."/>
            <person name="Boedeker C."/>
            <person name="Pinto D."/>
            <person name="Vollmers J."/>
            <person name="Rivas-Marin E."/>
            <person name="Kohn T."/>
            <person name="Peeters S.H."/>
            <person name="Heuer A."/>
            <person name="Rast P."/>
            <person name="Oberbeckmann S."/>
            <person name="Bunk B."/>
            <person name="Jeske O."/>
            <person name="Meyerdierks A."/>
            <person name="Storesund J.E."/>
            <person name="Kallscheuer N."/>
            <person name="Luecker S."/>
            <person name="Lage O.M."/>
            <person name="Pohl T."/>
            <person name="Merkel B.J."/>
            <person name="Hornburger P."/>
            <person name="Mueller R.-W."/>
            <person name="Bruemmer F."/>
            <person name="Labrenz M."/>
            <person name="Spormann A.M."/>
            <person name="Op den Camp H."/>
            <person name="Overmann J."/>
            <person name="Amann R."/>
            <person name="Jetten M.S.M."/>
            <person name="Mascher T."/>
            <person name="Medema M.H."/>
            <person name="Devos D.P."/>
            <person name="Kaster A.-K."/>
            <person name="Ovreas L."/>
            <person name="Rohde M."/>
            <person name="Galperin M.Y."/>
            <person name="Jogler C."/>
        </authorList>
    </citation>
    <scope>NUCLEOTIDE SEQUENCE [LARGE SCALE GENOMIC DNA]</scope>
    <source>
        <strain evidence="4 5">Pla85_3_4</strain>
    </source>
</reference>
<protein>
    <submittedName>
        <fullName evidence="4">Outer membrane biogenesis protein BamB</fullName>
    </submittedName>
</protein>
<dbReference type="EMBL" id="CP036433">
    <property type="protein sequence ID" value="QDU96281.1"/>
    <property type="molecule type" value="Genomic_DNA"/>
</dbReference>
<evidence type="ECO:0000313" key="4">
    <source>
        <dbReference type="EMBL" id="QDU96281.1"/>
    </source>
</evidence>
<dbReference type="InterPro" id="IPR002372">
    <property type="entry name" value="PQQ_rpt_dom"/>
</dbReference>
<dbReference type="KEGG" id="lcre:Pla8534_41010"/>
<name>A0A518DWS4_9BACT</name>
<dbReference type="SMART" id="SM00564">
    <property type="entry name" value="PQQ"/>
    <property type="match status" value="4"/>
</dbReference>
<feature type="region of interest" description="Disordered" evidence="1">
    <location>
        <begin position="352"/>
        <end position="389"/>
    </location>
</feature>
<evidence type="ECO:0000256" key="1">
    <source>
        <dbReference type="SAM" id="MobiDB-lite"/>
    </source>
</evidence>
<organism evidence="4 5">
    <name type="scientific">Lignipirellula cremea</name>
    <dbReference type="NCBI Taxonomy" id="2528010"/>
    <lineage>
        <taxon>Bacteria</taxon>
        <taxon>Pseudomonadati</taxon>
        <taxon>Planctomycetota</taxon>
        <taxon>Planctomycetia</taxon>
        <taxon>Pirellulales</taxon>
        <taxon>Pirellulaceae</taxon>
        <taxon>Lignipirellula</taxon>
    </lineage>
</organism>
<dbReference type="InterPro" id="IPR015943">
    <property type="entry name" value="WD40/YVTN_repeat-like_dom_sf"/>
</dbReference>
<evidence type="ECO:0000313" key="5">
    <source>
        <dbReference type="Proteomes" id="UP000317648"/>
    </source>
</evidence>
<dbReference type="PROSITE" id="PS51257">
    <property type="entry name" value="PROKAR_LIPOPROTEIN"/>
    <property type="match status" value="1"/>
</dbReference>
<dbReference type="RefSeq" id="WP_145054926.1">
    <property type="nucleotide sequence ID" value="NZ_CP036433.1"/>
</dbReference>
<dbReference type="Pfam" id="PF13360">
    <property type="entry name" value="PQQ_2"/>
    <property type="match status" value="3"/>
</dbReference>
<evidence type="ECO:0000259" key="3">
    <source>
        <dbReference type="Pfam" id="PF13360"/>
    </source>
</evidence>
<feature type="region of interest" description="Disordered" evidence="1">
    <location>
        <begin position="1517"/>
        <end position="1536"/>
    </location>
</feature>
<feature type="domain" description="Pyrrolo-quinoline quinone repeat" evidence="3">
    <location>
        <begin position="585"/>
        <end position="697"/>
    </location>
</feature>
<feature type="chain" id="PRO_5021761352" evidence="2">
    <location>
        <begin position="23"/>
        <end position="1536"/>
    </location>
</feature>
<dbReference type="Gene3D" id="2.130.10.10">
    <property type="entry name" value="YVTN repeat-like/Quinoprotein amine dehydrogenase"/>
    <property type="match status" value="2"/>
</dbReference>
<keyword evidence="5" id="KW-1185">Reference proteome</keyword>
<dbReference type="SUPFAM" id="SSF82171">
    <property type="entry name" value="DPP6 N-terminal domain-like"/>
    <property type="match status" value="1"/>
</dbReference>
<sequence length="1536" mass="169474" precursor="true">MIKQLRNCGLYLATWFACTAFAAWGNTPLASAQTNELRSAFPQAPRELRQAITRAQAAIDDDRYSDACAELGSLLVSAEAEDFFIGRFDESGTQSSLKAEAQNILGQMPSKGRDAYELLFGASARKLLTEAINEGSPSKLTDVTRMYFHTNAGYEGAMLLARYEWGRGRPLAAAMHLRRLLQATDSSKFEPQLSVMLAASWQAAGNPINAKRALLDLKERYPKAVVQMGGKAYPIFTDSELALTWLQEATGVENTTDVAAANQWLMHRGDASRNARSTGGMPVPSPRWRQRVTWHPTDEEQVKKLAKQYRDAGTPAIPALEPLAVNDLILMRSPKNLRAVSFATGKLLWEYPWPKPEQDDQERSVSSAGEEPVREQELNQRVFEDSPYGQVTSDGKRVFLLNEMGFATPNGFNGNPIIINRGALTRNPNHSRDTNQLVALELKTQGKLLWMVGGDTNDDEPRLENHFFLGPPLPLLGRLYVMAEVNQEIRLVVLEAATGELLWSQQLASAEPFPIQNDVRRRLAGATPSFADGVLICPTSAGAIVAVDLSTRALLWGYRYTQAQAITNRGFGPIMNTGQPQSGWIDSSVTISDGKVLVTPVESNELFCLDLLTGKEIWDAPVQRGENLYVACVHDQKVVLVGKNEMQAYDLATGKSAWTKNVSLEGMPSGRGFYADHFYVLPTTSNKLHKIDLNDAKIVETLDTEDTLGNLVCYSDEVISQAGEFLQSLPQVEPLKAEVSRRLEKNANDPWALARRGELSLAAGDTTAALEDLRRVFAQGGDDASRELLVKTLLSLVKKDYFAHRELVAELEQLLDNPQESIDLRRWQAVGLQAQGETMPAFNLLLSIAETVSRQTRQGQFQAVSQLVDDEDEVIVPLNRWIQGRLSELYSQAPAAQQQTMDRLIEERWQAARTMHSLSEMERFLEFFSFHPQAAPARLALAEQYVQTGNVLQAETSLLAWNLAQKTQVVGQPLAKSQESAAMALRLRPLDPFAEAVATAGQWRSGPVEVETERPEVPAVSAFQKVFPLSLEQIDGDLPPGVSVAFHRDSNEIAVHDGGGREWGRYPLRGETDMMTTSMELCHARFFGHLLVMSLGSDIVGINTWSASPKEAMLWRIRLAPAAAIEGSFYNSSGFQLRTTEVQSPWGESHFLLTDRTNRLAGVTGPLTARGFCYMAGSELVCADLFTGKRIWSRSGFGGSTCLFGDQEILFVENTDSNELLTVSMIDGRVIQKCTLAKDETRWASKGRVLLAWSENGAGLRLRSYNALTGVDVWSVECQHGSKGWVINQEEVAVLEPNGNFFLRRLADAQPLVSAQLEAERTDEAPLSTLQVLRSSSQYLVAVTREKPHRKGEGNVQAAPGGFHTPLVHGRLYAFSRQGERLWQTPAFISRYGMPLDQPSESPVLVFIRHYLPEDRSRPRTQLLCIDRRDGGIVYENTGIAALTSNYRLVGDASANQVSLLLPTFNIKLKFTDDPAPPAPTAQTGEAASDYVFVDKSLGGTLMRALGDGPPIAIPDPFHGNDNPFDGGALPADPFR</sequence>
<evidence type="ECO:0000256" key="2">
    <source>
        <dbReference type="SAM" id="SignalP"/>
    </source>
</evidence>
<dbReference type="Proteomes" id="UP000317648">
    <property type="component" value="Chromosome"/>
</dbReference>
<feature type="signal peptide" evidence="2">
    <location>
        <begin position="1"/>
        <end position="22"/>
    </location>
</feature>